<dbReference type="OrthoDB" id="10266736at2759"/>
<gene>
    <name evidence="2" type="ORF">TorRG33x02_037750</name>
</gene>
<protein>
    <submittedName>
        <fullName evidence="2">Uncharacterized protein</fullName>
    </submittedName>
</protein>
<feature type="coiled-coil region" evidence="1">
    <location>
        <begin position="159"/>
        <end position="207"/>
    </location>
</feature>
<evidence type="ECO:0000256" key="1">
    <source>
        <dbReference type="SAM" id="Coils"/>
    </source>
</evidence>
<evidence type="ECO:0000313" key="2">
    <source>
        <dbReference type="EMBL" id="POO00362.1"/>
    </source>
</evidence>
<name>A0A2P5FRG0_TREOI</name>
<comment type="caution">
    <text evidence="2">The sequence shown here is derived from an EMBL/GenBank/DDBJ whole genome shotgun (WGS) entry which is preliminary data.</text>
</comment>
<accession>A0A2P5FRG0</accession>
<proteinExistence type="predicted"/>
<dbReference type="AlphaFoldDB" id="A0A2P5FRG0"/>
<keyword evidence="3" id="KW-1185">Reference proteome</keyword>
<dbReference type="STRING" id="63057.A0A2P5FRG0"/>
<evidence type="ECO:0000313" key="3">
    <source>
        <dbReference type="Proteomes" id="UP000237000"/>
    </source>
</evidence>
<reference evidence="3" key="1">
    <citation type="submission" date="2016-06" db="EMBL/GenBank/DDBJ databases">
        <title>Parallel loss of symbiosis genes in relatives of nitrogen-fixing non-legume Parasponia.</title>
        <authorList>
            <person name="Van Velzen R."/>
            <person name="Holmer R."/>
            <person name="Bu F."/>
            <person name="Rutten L."/>
            <person name="Van Zeijl A."/>
            <person name="Liu W."/>
            <person name="Santuari L."/>
            <person name="Cao Q."/>
            <person name="Sharma T."/>
            <person name="Shen D."/>
            <person name="Roswanjaya Y."/>
            <person name="Wardhani T."/>
            <person name="Kalhor M.S."/>
            <person name="Jansen J."/>
            <person name="Van den Hoogen J."/>
            <person name="Gungor B."/>
            <person name="Hartog M."/>
            <person name="Hontelez J."/>
            <person name="Verver J."/>
            <person name="Yang W.-C."/>
            <person name="Schijlen E."/>
            <person name="Repin R."/>
            <person name="Schilthuizen M."/>
            <person name="Schranz E."/>
            <person name="Heidstra R."/>
            <person name="Miyata K."/>
            <person name="Fedorova E."/>
            <person name="Kohlen W."/>
            <person name="Bisseling T."/>
            <person name="Smit S."/>
            <person name="Geurts R."/>
        </authorList>
    </citation>
    <scope>NUCLEOTIDE SEQUENCE [LARGE SCALE GENOMIC DNA]</scope>
    <source>
        <strain evidence="3">cv. RG33-2</strain>
    </source>
</reference>
<keyword evidence="1" id="KW-0175">Coiled coil</keyword>
<dbReference type="Proteomes" id="UP000237000">
    <property type="component" value="Unassembled WGS sequence"/>
</dbReference>
<dbReference type="InParanoid" id="A0A2P5FRG0"/>
<organism evidence="2 3">
    <name type="scientific">Trema orientale</name>
    <name type="common">Charcoal tree</name>
    <name type="synonym">Celtis orientalis</name>
    <dbReference type="NCBI Taxonomy" id="63057"/>
    <lineage>
        <taxon>Eukaryota</taxon>
        <taxon>Viridiplantae</taxon>
        <taxon>Streptophyta</taxon>
        <taxon>Embryophyta</taxon>
        <taxon>Tracheophyta</taxon>
        <taxon>Spermatophyta</taxon>
        <taxon>Magnoliopsida</taxon>
        <taxon>eudicotyledons</taxon>
        <taxon>Gunneridae</taxon>
        <taxon>Pentapetalae</taxon>
        <taxon>rosids</taxon>
        <taxon>fabids</taxon>
        <taxon>Rosales</taxon>
        <taxon>Cannabaceae</taxon>
        <taxon>Trema</taxon>
    </lineage>
</organism>
<dbReference type="EMBL" id="JXTC01000013">
    <property type="protein sequence ID" value="POO00362.1"/>
    <property type="molecule type" value="Genomic_DNA"/>
</dbReference>
<sequence>MLSESENSSPPSWSRSVIILSISSTTRRRFPPHSPTQSPNSLRFVQTSLPRSGTWVTSATLAFTRQNLCPSAEDSCKLIRFLVERLSESSKGGRIAAEPLNTKARDDSFKQSGNVNLALENSTTGILTVYQALTRYESENTQGPKKVSLLDVTAKPSKLEHLEEELELLKVVADMAVDDQHPVEFYQEQLKGKIDSKRNHLDELNSQW</sequence>